<feature type="domain" description="Tim44-like" evidence="4">
    <location>
        <begin position="191"/>
        <end position="331"/>
    </location>
</feature>
<dbReference type="SMART" id="SM00978">
    <property type="entry name" value="Tim44"/>
    <property type="match status" value="1"/>
</dbReference>
<feature type="transmembrane region" description="Helical" evidence="2">
    <location>
        <begin position="83"/>
        <end position="106"/>
    </location>
</feature>
<evidence type="ECO:0000259" key="4">
    <source>
        <dbReference type="SMART" id="SM00978"/>
    </source>
</evidence>
<sequence length="333" mass="34095">MMTTFTRGRRTAVAFGLAALMAVAATAGEARPGSGSSMGSRGSRTYSAPAPTTTAPGAPAPMQRSMTQPGSSMGAPAAPQRRFGGGFFAGLLGAGLLGALVGGGFFGGLGGIASFLGLLLQVGLLVGVVMLALRFFRRRRAEPAMAGAYQRSGPASGPGGPLGGTGGNMTGGNLGGGLGGGLGGMLGGGAAAQQARPPKRDEVGIGPQDFDAFERTLSQVQLAYGAEDAATLRRLTTPEMFGYFGEEIRANAARGVVNKIADVKLQQGDLAEAWREGPVDYATVAMRYTLRDALIERASGKVVETNPPEATEVWTFLRERGGPWVVSAIQQTR</sequence>
<feature type="signal peptide" evidence="3">
    <location>
        <begin position="1"/>
        <end position="27"/>
    </location>
</feature>
<dbReference type="Pfam" id="PF04280">
    <property type="entry name" value="Tim44"/>
    <property type="match status" value="1"/>
</dbReference>
<dbReference type="InterPro" id="IPR007379">
    <property type="entry name" value="Tim44-like_dom"/>
</dbReference>
<feature type="transmembrane region" description="Helical" evidence="2">
    <location>
        <begin position="112"/>
        <end position="136"/>
    </location>
</feature>
<feature type="compositionally biased region" description="Low complexity" evidence="1">
    <location>
        <begin position="29"/>
        <end position="61"/>
    </location>
</feature>
<evidence type="ECO:0000256" key="1">
    <source>
        <dbReference type="SAM" id="MobiDB-lite"/>
    </source>
</evidence>
<gene>
    <name evidence="5" type="ORF">A5481_21780</name>
</gene>
<evidence type="ECO:0000256" key="3">
    <source>
        <dbReference type="SAM" id="SignalP"/>
    </source>
</evidence>
<dbReference type="STRING" id="427683.A5481_21780"/>
<dbReference type="Proteomes" id="UP000078316">
    <property type="component" value="Unassembled WGS sequence"/>
</dbReference>
<dbReference type="RefSeq" id="WP_048433343.1">
    <property type="nucleotide sequence ID" value="NZ_LWHQ01000043.1"/>
</dbReference>
<evidence type="ECO:0000256" key="2">
    <source>
        <dbReference type="SAM" id="Phobius"/>
    </source>
</evidence>
<reference evidence="5 6" key="1">
    <citation type="submission" date="2016-04" db="EMBL/GenBank/DDBJ databases">
        <authorList>
            <person name="Evans L.H."/>
            <person name="Alamgir A."/>
            <person name="Owens N."/>
            <person name="Weber N.D."/>
            <person name="Virtaneva K."/>
            <person name="Barbian K."/>
            <person name="Babar A."/>
            <person name="Rosenke K."/>
        </authorList>
    </citation>
    <scope>NUCLEOTIDE SEQUENCE [LARGE SCALE GENOMIC DNA]</scope>
    <source>
        <strain evidence="5 6">PMB02</strain>
    </source>
</reference>
<name>A0A179S4X7_9HYPH</name>
<feature type="region of interest" description="Disordered" evidence="1">
    <location>
        <begin position="29"/>
        <end position="77"/>
    </location>
</feature>
<comment type="caution">
    <text evidence="5">The sequence shown here is derived from an EMBL/GenBank/DDBJ whole genome shotgun (WGS) entry which is preliminary data.</text>
</comment>
<dbReference type="AlphaFoldDB" id="A0A179S4X7"/>
<feature type="compositionally biased region" description="Gly residues" evidence="1">
    <location>
        <begin position="156"/>
        <end position="169"/>
    </location>
</feature>
<feature type="chain" id="PRO_5008105621" description="Tim44-like domain-containing protein" evidence="3">
    <location>
        <begin position="28"/>
        <end position="333"/>
    </location>
</feature>
<proteinExistence type="predicted"/>
<keyword evidence="2" id="KW-0472">Membrane</keyword>
<keyword evidence="3" id="KW-0732">Signal</keyword>
<protein>
    <recommendedName>
        <fullName evidence="4">Tim44-like domain-containing protein</fullName>
    </recommendedName>
</protein>
<keyword evidence="2" id="KW-0812">Transmembrane</keyword>
<accession>A0A179S4X7</accession>
<evidence type="ECO:0000313" key="5">
    <source>
        <dbReference type="EMBL" id="OAS20971.1"/>
    </source>
</evidence>
<keyword evidence="2" id="KW-1133">Transmembrane helix</keyword>
<dbReference type="OrthoDB" id="9780873at2"/>
<dbReference type="InterPro" id="IPR032710">
    <property type="entry name" value="NTF2-like_dom_sf"/>
</dbReference>
<dbReference type="EMBL" id="LWHQ01000043">
    <property type="protein sequence ID" value="OAS20971.1"/>
    <property type="molecule type" value="Genomic_DNA"/>
</dbReference>
<dbReference type="SUPFAM" id="SSF54427">
    <property type="entry name" value="NTF2-like"/>
    <property type="match status" value="1"/>
</dbReference>
<dbReference type="PANTHER" id="PTHR41542:SF1">
    <property type="entry name" value="BLL5807 PROTEIN"/>
    <property type="match status" value="1"/>
</dbReference>
<dbReference type="PANTHER" id="PTHR41542">
    <property type="entry name" value="BLL5807 PROTEIN"/>
    <property type="match status" value="1"/>
</dbReference>
<organism evidence="5 6">
    <name type="scientific">Methylobacterium platani</name>
    <dbReference type="NCBI Taxonomy" id="427683"/>
    <lineage>
        <taxon>Bacteria</taxon>
        <taxon>Pseudomonadati</taxon>
        <taxon>Pseudomonadota</taxon>
        <taxon>Alphaproteobacteria</taxon>
        <taxon>Hyphomicrobiales</taxon>
        <taxon>Methylobacteriaceae</taxon>
        <taxon>Methylobacterium</taxon>
    </lineage>
</organism>
<evidence type="ECO:0000313" key="6">
    <source>
        <dbReference type="Proteomes" id="UP000078316"/>
    </source>
</evidence>
<feature type="region of interest" description="Disordered" evidence="1">
    <location>
        <begin position="147"/>
        <end position="169"/>
    </location>
</feature>
<dbReference type="Gene3D" id="3.10.450.240">
    <property type="match status" value="1"/>
</dbReference>